<accession>A0ABW8SXZ3</accession>
<dbReference type="Pfam" id="PF02371">
    <property type="entry name" value="Transposase_20"/>
    <property type="match status" value="1"/>
</dbReference>
<dbReference type="EMBL" id="JBJHZX010000106">
    <property type="protein sequence ID" value="MFL0198840.1"/>
    <property type="molecule type" value="Genomic_DNA"/>
</dbReference>
<reference evidence="3 4" key="1">
    <citation type="submission" date="2024-11" db="EMBL/GenBank/DDBJ databases">
        <authorList>
            <person name="Heng Y.C."/>
            <person name="Lim A.C.H."/>
            <person name="Lee J.K.Y."/>
            <person name="Kittelmann S."/>
        </authorList>
    </citation>
    <scope>NUCLEOTIDE SEQUENCE [LARGE SCALE GENOMIC DNA]</scope>
    <source>
        <strain evidence="3 4">WILCCON 0269</strain>
    </source>
</reference>
<keyword evidence="1" id="KW-0812">Transmembrane</keyword>
<name>A0ABW8SXZ3_9CLOT</name>
<comment type="caution">
    <text evidence="3">The sequence shown here is derived from an EMBL/GenBank/DDBJ whole genome shotgun (WGS) entry which is preliminary data.</text>
</comment>
<dbReference type="Proteomes" id="UP001623660">
    <property type="component" value="Unassembled WGS sequence"/>
</dbReference>
<dbReference type="InterPro" id="IPR003346">
    <property type="entry name" value="Transposase_20"/>
</dbReference>
<keyword evidence="4" id="KW-1185">Reference proteome</keyword>
<gene>
    <name evidence="3" type="ORF">ACJDU8_25300</name>
</gene>
<feature type="transmembrane region" description="Helical" evidence="1">
    <location>
        <begin position="34"/>
        <end position="54"/>
    </location>
</feature>
<feature type="domain" description="Transposase IS116/IS110/IS902 C-terminal" evidence="2">
    <location>
        <begin position="1"/>
        <end position="38"/>
    </location>
</feature>
<protein>
    <submittedName>
        <fullName evidence="3">Transposase</fullName>
    </submittedName>
</protein>
<organism evidence="3 4">
    <name type="scientific">Candidatus Clostridium eludens</name>
    <dbReference type="NCBI Taxonomy" id="3381663"/>
    <lineage>
        <taxon>Bacteria</taxon>
        <taxon>Bacillati</taxon>
        <taxon>Bacillota</taxon>
        <taxon>Clostridia</taxon>
        <taxon>Eubacteriales</taxon>
        <taxon>Clostridiaceae</taxon>
        <taxon>Clostridium</taxon>
    </lineage>
</organism>
<keyword evidence="1" id="KW-1133">Transmembrane helix</keyword>
<evidence type="ECO:0000256" key="1">
    <source>
        <dbReference type="SAM" id="Phobius"/>
    </source>
</evidence>
<proteinExistence type="predicted"/>
<sequence length="64" mass="7439">MAKYAGIVWKENQSGGFKAENTPMNKAGNRYLRYYLILLDILPNCFIVKISLTYRLDYFCAIKP</sequence>
<evidence type="ECO:0000313" key="4">
    <source>
        <dbReference type="Proteomes" id="UP001623660"/>
    </source>
</evidence>
<evidence type="ECO:0000259" key="2">
    <source>
        <dbReference type="Pfam" id="PF02371"/>
    </source>
</evidence>
<keyword evidence="1" id="KW-0472">Membrane</keyword>
<evidence type="ECO:0000313" key="3">
    <source>
        <dbReference type="EMBL" id="MFL0198840.1"/>
    </source>
</evidence>